<comment type="caution">
    <text evidence="1">The sequence shown here is derived from an EMBL/GenBank/DDBJ whole genome shotgun (WGS) entry which is preliminary data.</text>
</comment>
<dbReference type="AlphaFoldDB" id="A0A444W3T6"/>
<evidence type="ECO:0000313" key="2">
    <source>
        <dbReference type="Proteomes" id="UP000289775"/>
    </source>
</evidence>
<accession>A0A444W3T6</accession>
<protein>
    <submittedName>
        <fullName evidence="1">Uncharacterized protein</fullName>
    </submittedName>
</protein>
<gene>
    <name evidence="1" type="ORF">NU09_3391</name>
</gene>
<reference evidence="1 2" key="1">
    <citation type="submission" date="2014-12" db="EMBL/GenBank/DDBJ databases">
        <title>Genome sequence of Flavobacterium beibuense RSKm HC5.</title>
        <authorList>
            <person name="Kim J.F."/>
            <person name="Song J.Y."/>
            <person name="Kwak M.-J."/>
            <person name="Lee S.-W."/>
        </authorList>
    </citation>
    <scope>NUCLEOTIDE SEQUENCE [LARGE SCALE GENOMIC DNA]</scope>
    <source>
        <strain evidence="1 2">RSKm HC5</strain>
    </source>
</reference>
<proteinExistence type="predicted"/>
<dbReference type="EMBL" id="JUIW01000013">
    <property type="protein sequence ID" value="RYJ40561.1"/>
    <property type="molecule type" value="Genomic_DNA"/>
</dbReference>
<evidence type="ECO:0000313" key="1">
    <source>
        <dbReference type="EMBL" id="RYJ40561.1"/>
    </source>
</evidence>
<organism evidence="1 2">
    <name type="scientific">Flavobacterium beibuense</name>
    <dbReference type="NCBI Taxonomy" id="657326"/>
    <lineage>
        <taxon>Bacteria</taxon>
        <taxon>Pseudomonadati</taxon>
        <taxon>Bacteroidota</taxon>
        <taxon>Flavobacteriia</taxon>
        <taxon>Flavobacteriales</taxon>
        <taxon>Flavobacteriaceae</taxon>
        <taxon>Flavobacterium</taxon>
    </lineage>
</organism>
<keyword evidence="2" id="KW-1185">Reference proteome</keyword>
<sequence length="50" mass="5910">MTFDVFWVVTTLLGESKNELSTCTLPEFEAGFVLYLFWCLLYNHQKTLLF</sequence>
<name>A0A444W3T6_9FLAO</name>
<dbReference type="Proteomes" id="UP000289775">
    <property type="component" value="Unassembled WGS sequence"/>
</dbReference>